<dbReference type="Pfam" id="PF13966">
    <property type="entry name" value="zf-RVT"/>
    <property type="match status" value="1"/>
</dbReference>
<evidence type="ECO:0000313" key="2">
    <source>
        <dbReference type="EMBL" id="KAL0453462.1"/>
    </source>
</evidence>
<feature type="domain" description="Reverse transcriptase zinc-binding" evidence="1">
    <location>
        <begin position="79"/>
        <end position="176"/>
    </location>
</feature>
<name>A0AAW2XH19_9LAMI</name>
<dbReference type="EMBL" id="JACGWN010000004">
    <property type="protein sequence ID" value="KAL0453462.1"/>
    <property type="molecule type" value="Genomic_DNA"/>
</dbReference>
<accession>A0AAW2XH19</accession>
<proteinExistence type="predicted"/>
<evidence type="ECO:0000259" key="1">
    <source>
        <dbReference type="Pfam" id="PF13966"/>
    </source>
</evidence>
<comment type="caution">
    <text evidence="2">The sequence shown here is derived from an EMBL/GenBank/DDBJ whole genome shotgun (WGS) entry which is preliminary data.</text>
</comment>
<protein>
    <recommendedName>
        <fullName evidence="1">Reverse transcriptase zinc-binding domain-containing protein</fullName>
    </recommendedName>
</protein>
<reference evidence="2" key="1">
    <citation type="submission" date="2020-06" db="EMBL/GenBank/DDBJ databases">
        <authorList>
            <person name="Li T."/>
            <person name="Hu X."/>
            <person name="Zhang T."/>
            <person name="Song X."/>
            <person name="Zhang H."/>
            <person name="Dai N."/>
            <person name="Sheng W."/>
            <person name="Hou X."/>
            <person name="Wei L."/>
        </authorList>
    </citation>
    <scope>NUCLEOTIDE SEQUENCE</scope>
    <source>
        <strain evidence="2">KEN1</strain>
        <tissue evidence="2">Leaf</tissue>
    </source>
</reference>
<organism evidence="2">
    <name type="scientific">Sesamum latifolium</name>
    <dbReference type="NCBI Taxonomy" id="2727402"/>
    <lineage>
        <taxon>Eukaryota</taxon>
        <taxon>Viridiplantae</taxon>
        <taxon>Streptophyta</taxon>
        <taxon>Embryophyta</taxon>
        <taxon>Tracheophyta</taxon>
        <taxon>Spermatophyta</taxon>
        <taxon>Magnoliopsida</taxon>
        <taxon>eudicotyledons</taxon>
        <taxon>Gunneridae</taxon>
        <taxon>Pentapetalae</taxon>
        <taxon>asterids</taxon>
        <taxon>lamiids</taxon>
        <taxon>Lamiales</taxon>
        <taxon>Pedaliaceae</taxon>
        <taxon>Sesamum</taxon>
    </lineage>
</organism>
<dbReference type="InterPro" id="IPR026960">
    <property type="entry name" value="RVT-Znf"/>
</dbReference>
<sequence>MSDPWLIRPSTFRPLLPPVSLEEGSLVNYLLQEDDTSWNEGLVRKEFSELDATAILQVPVQGSGTEDGLVWHYGAQGRFSVKSAYDLAVQQQCSAGSSGESESANRCWKNWSFLWKARVPPKVSLFAWRACSDAIPVNRNLGRRGCKISAECSRCSFEVEDAFHVLMKCTYARQTWAVSHLSWGIISLTAENVEIWMRNARREQEAKQFEIFILVCWSLWNSRNQLLFENELVSPLEVVR</sequence>
<dbReference type="AlphaFoldDB" id="A0AAW2XH19"/>
<reference evidence="2" key="2">
    <citation type="journal article" date="2024" name="Plant">
        <title>Genomic evolution and insights into agronomic trait innovations of Sesamum species.</title>
        <authorList>
            <person name="Miao H."/>
            <person name="Wang L."/>
            <person name="Qu L."/>
            <person name="Liu H."/>
            <person name="Sun Y."/>
            <person name="Le M."/>
            <person name="Wang Q."/>
            <person name="Wei S."/>
            <person name="Zheng Y."/>
            <person name="Lin W."/>
            <person name="Duan Y."/>
            <person name="Cao H."/>
            <person name="Xiong S."/>
            <person name="Wang X."/>
            <person name="Wei L."/>
            <person name="Li C."/>
            <person name="Ma Q."/>
            <person name="Ju M."/>
            <person name="Zhao R."/>
            <person name="Li G."/>
            <person name="Mu C."/>
            <person name="Tian Q."/>
            <person name="Mei H."/>
            <person name="Zhang T."/>
            <person name="Gao T."/>
            <person name="Zhang H."/>
        </authorList>
    </citation>
    <scope>NUCLEOTIDE SEQUENCE</scope>
    <source>
        <strain evidence="2">KEN1</strain>
    </source>
</reference>
<gene>
    <name evidence="2" type="ORF">Slati_1324300</name>
</gene>